<dbReference type="Gene3D" id="1.10.10.10">
    <property type="entry name" value="Winged helix-like DNA-binding domain superfamily/Winged helix DNA-binding domain"/>
    <property type="match status" value="1"/>
</dbReference>
<dbReference type="EMBL" id="CP021383">
    <property type="protein sequence ID" value="ARU53330.1"/>
    <property type="molecule type" value="Genomic_DNA"/>
</dbReference>
<reference evidence="10 11" key="1">
    <citation type="submission" date="2017-05" db="EMBL/GenBank/DDBJ databases">
        <authorList>
            <person name="Song R."/>
            <person name="Chenine A.L."/>
            <person name="Ruprecht R.M."/>
        </authorList>
    </citation>
    <scope>NUCLEOTIDE SEQUENCE [LARGE SCALE GENOMIC DNA]</scope>
    <source>
        <strain evidence="10 11">PSBB019</strain>
    </source>
</reference>
<keyword evidence="4" id="KW-0238">DNA-binding</keyword>
<evidence type="ECO:0000259" key="9">
    <source>
        <dbReference type="Pfam" id="PF17936"/>
    </source>
</evidence>
<dbReference type="OrthoDB" id="4990598at2"/>
<dbReference type="InterPro" id="IPR007627">
    <property type="entry name" value="RNA_pol_sigma70_r2"/>
</dbReference>
<evidence type="ECO:0000259" key="8">
    <source>
        <dbReference type="Pfam" id="PF13490"/>
    </source>
</evidence>
<evidence type="ECO:0000256" key="1">
    <source>
        <dbReference type="ARBA" id="ARBA00010641"/>
    </source>
</evidence>
<evidence type="ECO:0000313" key="10">
    <source>
        <dbReference type="EMBL" id="ARU53330.1"/>
    </source>
</evidence>
<dbReference type="InterPro" id="IPR039425">
    <property type="entry name" value="RNA_pol_sigma-70-like"/>
</dbReference>
<dbReference type="Gene3D" id="2.60.40.10">
    <property type="entry name" value="Immunoglobulins"/>
    <property type="match status" value="1"/>
</dbReference>
<sequence length="657" mass="65850">MHAHHLTAPVGTQADAVPHDEHDVGPAPARDDVELADAVRAGDVDAYAELWGRHAGAGRAAARRLTATYDPDDLLQEAFARILHALQSGAGPTGPFRPYLYTTLRSVAASWSRTPAPFPVDEVPEVADLRDATTEVLERSVTVRAFRRLPERWQSVLWYTEVEGMEPREAGPLLGLSAPATAALAYRAREGLRREWLQAHVATDAVAPECRWAAARLGDHARGTLSPTARDRVEDHLTGCLACSILAEEVDDVASRLRLVLLPLVLGVPAALGAAGTVVAPTVAPAATSPAVTPSPGAGTPPAAGTPAATTPAAGVTAGALPGLVLGGVAATVVAAVVGVGAVAGWWGGAGEPAPAAGQAAGALASPRVPADEVPAAPAAPEGVARGPAVEPGTAPDTTPDAAPSPADLPAAGSVDPGSGPGAGTTSPLVAQPSPPATETPLAPALPPAPEPPDPGTDPGTEQPEPLTPAAPVVASAPDPGLLTVLPVLRGTGEPGATVRVLDAAGTVVGTAPVGHDGAWEVVADGLGAAGEHRLRVVQEAEGVASAPSEALGPYTFDLPVLLSPGDGSTVTGRPSGPPWEPVRYAVDAEIAGTPGLVVEAFVDGRSTGNLHTLGDVPLARQVTGLSLGEHSLGLRVVDPGTGAHGPVVTTRFTVVG</sequence>
<dbReference type="InterPro" id="IPR013324">
    <property type="entry name" value="RNA_pol_sigma_r3/r4-like"/>
</dbReference>
<feature type="compositionally biased region" description="Low complexity" evidence="6">
    <location>
        <begin position="373"/>
        <end position="428"/>
    </location>
</feature>
<dbReference type="SUPFAM" id="SSF88946">
    <property type="entry name" value="Sigma2 domain of RNA polymerase sigma factors"/>
    <property type="match status" value="1"/>
</dbReference>
<dbReference type="Pfam" id="PF04542">
    <property type="entry name" value="Sigma70_r2"/>
    <property type="match status" value="1"/>
</dbReference>
<feature type="domain" description="RNA polymerase sigma-70 region 2" evidence="7">
    <location>
        <begin position="59"/>
        <end position="111"/>
    </location>
</feature>
<dbReference type="InterPro" id="IPR041498">
    <property type="entry name" value="Big_6"/>
</dbReference>
<feature type="region of interest" description="Disordered" evidence="6">
    <location>
        <begin position="373"/>
        <end position="478"/>
    </location>
</feature>
<dbReference type="InterPro" id="IPR013325">
    <property type="entry name" value="RNA_pol_sigma_r2"/>
</dbReference>
<dbReference type="GO" id="GO:0005975">
    <property type="term" value="P:carbohydrate metabolic process"/>
    <property type="evidence" value="ECO:0007669"/>
    <property type="project" value="UniProtKB-ARBA"/>
</dbReference>
<evidence type="ECO:0000256" key="6">
    <source>
        <dbReference type="SAM" id="MobiDB-lite"/>
    </source>
</evidence>
<accession>A0A1Y0HZA5</accession>
<dbReference type="Gene3D" id="1.10.10.1320">
    <property type="entry name" value="Anti-sigma factor, zinc-finger domain"/>
    <property type="match status" value="1"/>
</dbReference>
<feature type="compositionally biased region" description="Basic and acidic residues" evidence="6">
    <location>
        <begin position="17"/>
        <end position="29"/>
    </location>
</feature>
<evidence type="ECO:0000256" key="5">
    <source>
        <dbReference type="ARBA" id="ARBA00023163"/>
    </source>
</evidence>
<name>A0A1Y0HZA5_CELCE</name>
<dbReference type="GO" id="GO:0006352">
    <property type="term" value="P:DNA-templated transcription initiation"/>
    <property type="evidence" value="ECO:0007669"/>
    <property type="project" value="InterPro"/>
</dbReference>
<gene>
    <name evidence="10" type="ORF">CBR64_19735</name>
</gene>
<organism evidence="10 11">
    <name type="scientific">Cellulosimicrobium cellulans</name>
    <name type="common">Arthrobacter luteus</name>
    <dbReference type="NCBI Taxonomy" id="1710"/>
    <lineage>
        <taxon>Bacteria</taxon>
        <taxon>Bacillati</taxon>
        <taxon>Actinomycetota</taxon>
        <taxon>Actinomycetes</taxon>
        <taxon>Micrococcales</taxon>
        <taxon>Promicromonosporaceae</taxon>
        <taxon>Cellulosimicrobium</taxon>
    </lineage>
</organism>
<dbReference type="GO" id="GO:0016987">
    <property type="term" value="F:sigma factor activity"/>
    <property type="evidence" value="ECO:0007669"/>
    <property type="project" value="UniProtKB-KW"/>
</dbReference>
<dbReference type="RefSeq" id="WP_087472246.1">
    <property type="nucleotide sequence ID" value="NZ_CP021383.1"/>
</dbReference>
<feature type="region of interest" description="Disordered" evidence="6">
    <location>
        <begin position="287"/>
        <end position="311"/>
    </location>
</feature>
<dbReference type="KEGG" id="cceu:CBR64_19735"/>
<keyword evidence="5" id="KW-0804">Transcription</keyword>
<keyword evidence="2" id="KW-0805">Transcription regulation</keyword>
<feature type="domain" description="Putative zinc-finger" evidence="8">
    <location>
        <begin position="210"/>
        <end position="243"/>
    </location>
</feature>
<dbReference type="SUPFAM" id="SSF88659">
    <property type="entry name" value="Sigma3 and sigma4 domains of RNA polymerase sigma factors"/>
    <property type="match status" value="1"/>
</dbReference>
<protein>
    <recommendedName>
        <fullName evidence="12">Sigma-70 family RNA polymerase sigma factor</fullName>
    </recommendedName>
</protein>
<dbReference type="PANTHER" id="PTHR43133:SF8">
    <property type="entry name" value="RNA POLYMERASE SIGMA FACTOR HI_1459-RELATED"/>
    <property type="match status" value="1"/>
</dbReference>
<evidence type="ECO:0000256" key="2">
    <source>
        <dbReference type="ARBA" id="ARBA00023015"/>
    </source>
</evidence>
<dbReference type="Gene3D" id="1.10.1740.10">
    <property type="match status" value="1"/>
</dbReference>
<dbReference type="Pfam" id="PF13490">
    <property type="entry name" value="zf-HC2"/>
    <property type="match status" value="1"/>
</dbReference>
<feature type="compositionally biased region" description="Pro residues" evidence="6">
    <location>
        <begin position="433"/>
        <end position="456"/>
    </location>
</feature>
<dbReference type="InterPro" id="IPR041916">
    <property type="entry name" value="Anti_sigma_zinc_sf"/>
</dbReference>
<dbReference type="GO" id="GO:0003677">
    <property type="term" value="F:DNA binding"/>
    <property type="evidence" value="ECO:0007669"/>
    <property type="project" value="UniProtKB-KW"/>
</dbReference>
<dbReference type="PANTHER" id="PTHR43133">
    <property type="entry name" value="RNA POLYMERASE ECF-TYPE SIGMA FACTO"/>
    <property type="match status" value="1"/>
</dbReference>
<evidence type="ECO:0000256" key="4">
    <source>
        <dbReference type="ARBA" id="ARBA00023125"/>
    </source>
</evidence>
<feature type="domain" description="Bacterial Ig" evidence="9">
    <location>
        <begin position="488"/>
        <end position="550"/>
    </location>
</feature>
<feature type="region of interest" description="Disordered" evidence="6">
    <location>
        <begin position="1"/>
        <end position="29"/>
    </location>
</feature>
<dbReference type="Pfam" id="PF17936">
    <property type="entry name" value="Big_6"/>
    <property type="match status" value="1"/>
</dbReference>
<dbReference type="AlphaFoldDB" id="A0A1Y0HZA5"/>
<evidence type="ECO:0000256" key="3">
    <source>
        <dbReference type="ARBA" id="ARBA00023082"/>
    </source>
</evidence>
<evidence type="ECO:0008006" key="12">
    <source>
        <dbReference type="Google" id="ProtNLM"/>
    </source>
</evidence>
<evidence type="ECO:0000259" key="7">
    <source>
        <dbReference type="Pfam" id="PF04542"/>
    </source>
</evidence>
<keyword evidence="3" id="KW-0731">Sigma factor</keyword>
<comment type="similarity">
    <text evidence="1">Belongs to the sigma-70 factor family. ECF subfamily.</text>
</comment>
<dbReference type="InterPro" id="IPR027383">
    <property type="entry name" value="Znf_put"/>
</dbReference>
<dbReference type="Proteomes" id="UP000196228">
    <property type="component" value="Chromosome"/>
</dbReference>
<proteinExistence type="inferred from homology"/>
<dbReference type="InterPro" id="IPR036388">
    <property type="entry name" value="WH-like_DNA-bd_sf"/>
</dbReference>
<dbReference type="InterPro" id="IPR013783">
    <property type="entry name" value="Ig-like_fold"/>
</dbReference>
<evidence type="ECO:0000313" key="11">
    <source>
        <dbReference type="Proteomes" id="UP000196228"/>
    </source>
</evidence>